<dbReference type="STRING" id="1912961.BU204_10840"/>
<dbReference type="RefSeq" id="WP_075125494.1">
    <property type="nucleotide sequence ID" value="NZ_MSIE01000016.1"/>
</dbReference>
<dbReference type="SUPFAM" id="SSF141571">
    <property type="entry name" value="Pentapeptide repeat-like"/>
    <property type="match status" value="1"/>
</dbReference>
<evidence type="ECO:0000313" key="2">
    <source>
        <dbReference type="EMBL" id="OLF17443.1"/>
    </source>
</evidence>
<dbReference type="PANTHER" id="PTHR14136">
    <property type="entry name" value="BTB_POZ DOMAIN-CONTAINING PROTEIN KCTD9"/>
    <property type="match status" value="1"/>
</dbReference>
<proteinExistence type="predicted"/>
<dbReference type="Proteomes" id="UP000185596">
    <property type="component" value="Unassembled WGS sequence"/>
</dbReference>
<dbReference type="AlphaFoldDB" id="A0A1Q8CSX0"/>
<dbReference type="EMBL" id="MSIE01000016">
    <property type="protein sequence ID" value="OLF17443.1"/>
    <property type="molecule type" value="Genomic_DNA"/>
</dbReference>
<gene>
    <name evidence="2" type="ORF">BU204_10840</name>
</gene>
<dbReference type="Pfam" id="PF00805">
    <property type="entry name" value="Pentapeptide"/>
    <property type="match status" value="1"/>
</dbReference>
<name>A0A1Q8CSX0_9PSEU</name>
<evidence type="ECO:0008006" key="4">
    <source>
        <dbReference type="Google" id="ProtNLM"/>
    </source>
</evidence>
<feature type="region of interest" description="Disordered" evidence="1">
    <location>
        <begin position="242"/>
        <end position="268"/>
    </location>
</feature>
<reference evidence="2 3" key="1">
    <citation type="submission" date="2016-12" db="EMBL/GenBank/DDBJ databases">
        <title>The draft genome sequence of Actinophytocola sp. 11-183.</title>
        <authorList>
            <person name="Wang W."/>
            <person name="Yuan L."/>
        </authorList>
    </citation>
    <scope>NUCLEOTIDE SEQUENCE [LARGE SCALE GENOMIC DNA]</scope>
    <source>
        <strain evidence="2 3">11-183</strain>
    </source>
</reference>
<dbReference type="Gene3D" id="2.160.20.80">
    <property type="entry name" value="E3 ubiquitin-protein ligase SopA"/>
    <property type="match status" value="1"/>
</dbReference>
<comment type="caution">
    <text evidence="2">The sequence shown here is derived from an EMBL/GenBank/DDBJ whole genome shotgun (WGS) entry which is preliminary data.</text>
</comment>
<evidence type="ECO:0000313" key="3">
    <source>
        <dbReference type="Proteomes" id="UP000185596"/>
    </source>
</evidence>
<dbReference type="InterPro" id="IPR001646">
    <property type="entry name" value="5peptide_repeat"/>
</dbReference>
<sequence length="268" mass="28510">MTELRADCGKCVGLCCVAPAFAASTDFAVSKPAGQPCLNLLSDNRCGIHDSLRAKGFAGCTAYDCFGAGQRITQEVFPGRDWRSTPDVAGAMFAAFDVLRDLHEILWYLTEAARRAPKSFHSELTTARAETERIARQPPERLAAADVAPHRGQVAELLSRVSAALRGRGPRHRGADLVGRDLRGADLRRADLRGAYLIGADLTRADLSGADLLGADLRGANLAGTTLSTALFLTQMQVNSATGDTATHLPPRLRRPPHWGPGAGQAGS</sequence>
<keyword evidence="3" id="KW-1185">Reference proteome</keyword>
<dbReference type="OrthoDB" id="154708at2"/>
<organism evidence="2 3">
    <name type="scientific">Actinophytocola xanthii</name>
    <dbReference type="NCBI Taxonomy" id="1912961"/>
    <lineage>
        <taxon>Bacteria</taxon>
        <taxon>Bacillati</taxon>
        <taxon>Actinomycetota</taxon>
        <taxon>Actinomycetes</taxon>
        <taxon>Pseudonocardiales</taxon>
        <taxon>Pseudonocardiaceae</taxon>
    </lineage>
</organism>
<dbReference type="PANTHER" id="PTHR14136:SF17">
    <property type="entry name" value="BTB_POZ DOMAIN-CONTAINING PROTEIN KCTD9"/>
    <property type="match status" value="1"/>
</dbReference>
<protein>
    <recommendedName>
        <fullName evidence="4">Oxetanocin A resistance protein</fullName>
    </recommendedName>
</protein>
<dbReference type="InterPro" id="IPR051082">
    <property type="entry name" value="Pentapeptide-BTB/POZ_domain"/>
</dbReference>
<accession>A0A1Q8CSX0</accession>
<evidence type="ECO:0000256" key="1">
    <source>
        <dbReference type="SAM" id="MobiDB-lite"/>
    </source>
</evidence>